<protein>
    <submittedName>
        <fullName evidence="6">GFA family protein</fullName>
    </submittedName>
</protein>
<comment type="similarity">
    <text evidence="1">Belongs to the Gfa family.</text>
</comment>
<reference evidence="7" key="1">
    <citation type="journal article" date="2019" name="Int. J. Syst. Evol. Microbiol.">
        <title>The Global Catalogue of Microorganisms (GCM) 10K type strain sequencing project: providing services to taxonomists for standard genome sequencing and annotation.</title>
        <authorList>
            <consortium name="The Broad Institute Genomics Platform"/>
            <consortium name="The Broad Institute Genome Sequencing Center for Infectious Disease"/>
            <person name="Wu L."/>
            <person name="Ma J."/>
        </authorList>
    </citation>
    <scope>NUCLEOTIDE SEQUENCE [LARGE SCALE GENOMIC DNA]</scope>
    <source>
        <strain evidence="7">JCM 18392</strain>
    </source>
</reference>
<dbReference type="SUPFAM" id="SSF51316">
    <property type="entry name" value="Mss4-like"/>
    <property type="match status" value="1"/>
</dbReference>
<evidence type="ECO:0000256" key="4">
    <source>
        <dbReference type="ARBA" id="ARBA00023239"/>
    </source>
</evidence>
<keyword evidence="4" id="KW-0456">Lyase</keyword>
<evidence type="ECO:0000313" key="6">
    <source>
        <dbReference type="EMBL" id="GAA4857013.1"/>
    </source>
</evidence>
<evidence type="ECO:0000256" key="3">
    <source>
        <dbReference type="ARBA" id="ARBA00022833"/>
    </source>
</evidence>
<evidence type="ECO:0000313" key="7">
    <source>
        <dbReference type="Proteomes" id="UP001501323"/>
    </source>
</evidence>
<evidence type="ECO:0000259" key="5">
    <source>
        <dbReference type="PROSITE" id="PS51891"/>
    </source>
</evidence>
<dbReference type="InterPro" id="IPR006913">
    <property type="entry name" value="CENP-V/GFA"/>
</dbReference>
<name>A0ABP9DUC2_9GAMM</name>
<gene>
    <name evidence="6" type="ORF">GCM10023332_05900</name>
</gene>
<dbReference type="RefSeq" id="WP_345293996.1">
    <property type="nucleotide sequence ID" value="NZ_BAABJY010000001.1"/>
</dbReference>
<sequence>MQAGTFPPLDGGCTCRAVRYRLRSAPLVVHCCHCRWCQRETGSAFAINAMIETGRVERLQGEVETVPVPSESGKGQRIARCPDCRIALWSHYPGGGPEIAFVRVGTLDDPDALPPDIHIHVGSRQPWVALPEGARAFDAFYDPRQEWTAEALQRYRDARRAVRPTE</sequence>
<feature type="domain" description="CENP-V/GFA" evidence="5">
    <location>
        <begin position="9"/>
        <end position="128"/>
    </location>
</feature>
<comment type="caution">
    <text evidence="6">The sequence shown here is derived from an EMBL/GenBank/DDBJ whole genome shotgun (WGS) entry which is preliminary data.</text>
</comment>
<evidence type="ECO:0000256" key="1">
    <source>
        <dbReference type="ARBA" id="ARBA00005495"/>
    </source>
</evidence>
<dbReference type="PANTHER" id="PTHR33337">
    <property type="entry name" value="GFA DOMAIN-CONTAINING PROTEIN"/>
    <property type="match status" value="1"/>
</dbReference>
<dbReference type="Pfam" id="PF04828">
    <property type="entry name" value="GFA"/>
    <property type="match status" value="1"/>
</dbReference>
<keyword evidence="7" id="KW-1185">Reference proteome</keyword>
<keyword evidence="2" id="KW-0479">Metal-binding</keyword>
<dbReference type="EMBL" id="BAABJY010000001">
    <property type="protein sequence ID" value="GAA4857013.1"/>
    <property type="molecule type" value="Genomic_DNA"/>
</dbReference>
<organism evidence="6 7">
    <name type="scientific">Luteimonas vadosa</name>
    <dbReference type="NCBI Taxonomy" id="1165507"/>
    <lineage>
        <taxon>Bacteria</taxon>
        <taxon>Pseudomonadati</taxon>
        <taxon>Pseudomonadota</taxon>
        <taxon>Gammaproteobacteria</taxon>
        <taxon>Lysobacterales</taxon>
        <taxon>Lysobacteraceae</taxon>
        <taxon>Luteimonas</taxon>
    </lineage>
</organism>
<dbReference type="PROSITE" id="PS51891">
    <property type="entry name" value="CENP_V_GFA"/>
    <property type="match status" value="1"/>
</dbReference>
<dbReference type="Proteomes" id="UP001501323">
    <property type="component" value="Unassembled WGS sequence"/>
</dbReference>
<accession>A0ABP9DUC2</accession>
<keyword evidence="3" id="KW-0862">Zinc</keyword>
<dbReference type="PANTHER" id="PTHR33337:SF33">
    <property type="entry name" value="CENP-V_GFA DOMAIN-CONTAINING PROTEIN"/>
    <property type="match status" value="1"/>
</dbReference>
<evidence type="ECO:0000256" key="2">
    <source>
        <dbReference type="ARBA" id="ARBA00022723"/>
    </source>
</evidence>
<dbReference type="InterPro" id="IPR011057">
    <property type="entry name" value="Mss4-like_sf"/>
</dbReference>
<dbReference type="Gene3D" id="3.90.1590.10">
    <property type="entry name" value="glutathione-dependent formaldehyde- activating enzyme (gfa)"/>
    <property type="match status" value="1"/>
</dbReference>
<proteinExistence type="inferred from homology"/>